<evidence type="ECO:0000313" key="2">
    <source>
        <dbReference type="EMBL" id="MXQ53507.1"/>
    </source>
</evidence>
<evidence type="ECO:0000259" key="1">
    <source>
        <dbReference type="PROSITE" id="PS51721"/>
    </source>
</evidence>
<evidence type="ECO:0000313" key="3">
    <source>
        <dbReference type="Proteomes" id="UP000430692"/>
    </source>
</evidence>
<gene>
    <name evidence="2" type="primary">yqeH</name>
    <name evidence="2" type="ORF">GSM42_07145</name>
</gene>
<proteinExistence type="predicted"/>
<dbReference type="PANTHER" id="PTHR46434">
    <property type="entry name" value="GENETIC INTERACTOR OF PROHIBITINS 3, MITOCHONDRIAL"/>
    <property type="match status" value="1"/>
</dbReference>
<name>A0A6I4VPG1_9BACL</name>
<sequence length="358" mass="40541">MIYCEGCGIQLQTEDEKRPGFIPPAALERDHKYCKRCFRIRHYNELSTVDHNPDIYLQILGQIADTDSLVVQIVDLFDIAGSWIPGIHRHIGNNPLLLFGNKIDLFPQSIKTGKLKEWMHSYASDLGVKPVDVVVGSAAKQEKLQEVRNAIERYRQGRDVYIVGVTNVGKSTFLNYLLEEPIITTSPYPGTTLDVIHIPLDDDRNIVDTPGIVKKNRLSEWISPKELGEVIPKSRLNPKVYQLNNGQTVFLAGLARFDYVEGQRQPFTCYFSNRLYLHRTKQEQADSFYEKHLSGLLQPPLDPNDLPALQKHRIVLRGSEKQDIVISGLGWIACGKERGVVDVYAPKGIEVTLRPSII</sequence>
<dbReference type="Pfam" id="PF01926">
    <property type="entry name" value="MMR_HSR1"/>
    <property type="match status" value="1"/>
</dbReference>
<comment type="caution">
    <text evidence="2">The sequence shown here is derived from an EMBL/GenBank/DDBJ whole genome shotgun (WGS) entry which is preliminary data.</text>
</comment>
<dbReference type="Proteomes" id="UP000430692">
    <property type="component" value="Unassembled WGS sequence"/>
</dbReference>
<dbReference type="RefSeq" id="WP_160800870.1">
    <property type="nucleotide sequence ID" value="NZ_WUUL01000004.1"/>
</dbReference>
<accession>A0A6I4VPG1</accession>
<dbReference type="Pfam" id="PF21516">
    <property type="entry name" value="YqeH-like_C"/>
    <property type="match status" value="1"/>
</dbReference>
<dbReference type="PANTHER" id="PTHR46434:SF1">
    <property type="entry name" value="GENETIC INTERACTOR OF PROHIBITINS 3, MITOCHONDRIAL"/>
    <property type="match status" value="1"/>
</dbReference>
<reference evidence="2 3" key="1">
    <citation type="submission" date="2019-12" db="EMBL/GenBank/DDBJ databases">
        <title>Whole-genome analyses of novel actinobacteria.</title>
        <authorList>
            <person name="Sahin N."/>
            <person name="Saygin H."/>
        </authorList>
    </citation>
    <scope>NUCLEOTIDE SEQUENCE [LARGE SCALE GENOMIC DNA]</scope>
    <source>
        <strain evidence="2 3">KC615</strain>
    </source>
</reference>
<protein>
    <submittedName>
        <fullName evidence="2">Ribosome biogenesis GTPase YqeH</fullName>
    </submittedName>
</protein>
<dbReference type="InterPro" id="IPR019988">
    <property type="entry name" value="GTP-bd_ribosome_bgen_YqeH"/>
</dbReference>
<dbReference type="InterPro" id="IPR050896">
    <property type="entry name" value="Mito_lipid_metab_GTPase"/>
</dbReference>
<dbReference type="NCBIfam" id="TIGR03597">
    <property type="entry name" value="GTPase_YqeH"/>
    <property type="match status" value="1"/>
</dbReference>
<dbReference type="GO" id="GO:0005525">
    <property type="term" value="F:GTP binding"/>
    <property type="evidence" value="ECO:0007669"/>
    <property type="project" value="InterPro"/>
</dbReference>
<feature type="domain" description="CP-type G" evidence="1">
    <location>
        <begin position="57"/>
        <end position="215"/>
    </location>
</feature>
<dbReference type="InterPro" id="IPR006073">
    <property type="entry name" value="GTP-bd"/>
</dbReference>
<dbReference type="AlphaFoldDB" id="A0A6I4VPG1"/>
<keyword evidence="3" id="KW-1185">Reference proteome</keyword>
<dbReference type="EMBL" id="WUUL01000004">
    <property type="protein sequence ID" value="MXQ53507.1"/>
    <property type="molecule type" value="Genomic_DNA"/>
</dbReference>
<dbReference type="SUPFAM" id="SSF52540">
    <property type="entry name" value="P-loop containing nucleoside triphosphate hydrolases"/>
    <property type="match status" value="1"/>
</dbReference>
<dbReference type="Gene3D" id="3.40.50.300">
    <property type="entry name" value="P-loop containing nucleotide triphosphate hydrolases"/>
    <property type="match status" value="1"/>
</dbReference>
<dbReference type="CDD" id="cd01855">
    <property type="entry name" value="YqeH"/>
    <property type="match status" value="1"/>
</dbReference>
<organism evidence="2 3">
    <name type="scientific">Shimazuella alba</name>
    <dbReference type="NCBI Taxonomy" id="2690964"/>
    <lineage>
        <taxon>Bacteria</taxon>
        <taxon>Bacillati</taxon>
        <taxon>Bacillota</taxon>
        <taxon>Bacilli</taxon>
        <taxon>Bacillales</taxon>
        <taxon>Thermoactinomycetaceae</taxon>
        <taxon>Shimazuella</taxon>
    </lineage>
</organism>
<dbReference type="InterPro" id="IPR027417">
    <property type="entry name" value="P-loop_NTPase"/>
</dbReference>
<dbReference type="PROSITE" id="PS51721">
    <property type="entry name" value="G_CP"/>
    <property type="match status" value="1"/>
</dbReference>
<dbReference type="InterPro" id="IPR048422">
    <property type="entry name" value="NOA1/YqeH-like_C"/>
</dbReference>
<dbReference type="InterPro" id="IPR030378">
    <property type="entry name" value="G_CP_dom"/>
</dbReference>